<comment type="caution">
    <text evidence="2">The sequence shown here is derived from an EMBL/GenBank/DDBJ whole genome shotgun (WGS) entry which is preliminary data.</text>
</comment>
<sequence>MSSAAPREETPDSNADDGSPSRAPGPGDRLCARVACGAPAVATLTADYGGSVMAVGPLSPERTPPALDLCPKHRDRLTPPAGWTLVRHDPGREPQEFSQ</sequence>
<keyword evidence="3" id="KW-1185">Reference proteome</keyword>
<evidence type="ECO:0000256" key="1">
    <source>
        <dbReference type="SAM" id="MobiDB-lite"/>
    </source>
</evidence>
<proteinExistence type="predicted"/>
<feature type="region of interest" description="Disordered" evidence="1">
    <location>
        <begin position="57"/>
        <end position="99"/>
    </location>
</feature>
<feature type="compositionally biased region" description="Basic and acidic residues" evidence="1">
    <location>
        <begin position="86"/>
        <end position="99"/>
    </location>
</feature>
<evidence type="ECO:0000313" key="3">
    <source>
        <dbReference type="Proteomes" id="UP001500851"/>
    </source>
</evidence>
<dbReference type="EMBL" id="BAAAOB010000001">
    <property type="protein sequence ID" value="GAA1780801.1"/>
    <property type="molecule type" value="Genomic_DNA"/>
</dbReference>
<dbReference type="RefSeq" id="WP_344029416.1">
    <property type="nucleotide sequence ID" value="NZ_BAAAOB010000001.1"/>
</dbReference>
<feature type="region of interest" description="Disordered" evidence="1">
    <location>
        <begin position="1"/>
        <end position="30"/>
    </location>
</feature>
<organism evidence="2 3">
    <name type="scientific">Leucobacter iarius</name>
    <dbReference type="NCBI Taxonomy" id="333963"/>
    <lineage>
        <taxon>Bacteria</taxon>
        <taxon>Bacillati</taxon>
        <taxon>Actinomycetota</taxon>
        <taxon>Actinomycetes</taxon>
        <taxon>Micrococcales</taxon>
        <taxon>Microbacteriaceae</taxon>
        <taxon>Leucobacter</taxon>
    </lineage>
</organism>
<name>A0ABN2LBR4_9MICO</name>
<dbReference type="Proteomes" id="UP001500851">
    <property type="component" value="Unassembled WGS sequence"/>
</dbReference>
<evidence type="ECO:0008006" key="4">
    <source>
        <dbReference type="Google" id="ProtNLM"/>
    </source>
</evidence>
<accession>A0ABN2LBR4</accession>
<feature type="compositionally biased region" description="Basic and acidic residues" evidence="1">
    <location>
        <begin position="1"/>
        <end position="10"/>
    </location>
</feature>
<gene>
    <name evidence="2" type="ORF">GCM10009768_07170</name>
</gene>
<dbReference type="Pfam" id="PF12005">
    <property type="entry name" value="DUF3499"/>
    <property type="match status" value="1"/>
</dbReference>
<evidence type="ECO:0000313" key="2">
    <source>
        <dbReference type="EMBL" id="GAA1780801.1"/>
    </source>
</evidence>
<protein>
    <recommendedName>
        <fullName evidence="4">DUF3499 family protein</fullName>
    </recommendedName>
</protein>
<reference evidence="2 3" key="1">
    <citation type="journal article" date="2019" name="Int. J. Syst. Evol. Microbiol.">
        <title>The Global Catalogue of Microorganisms (GCM) 10K type strain sequencing project: providing services to taxonomists for standard genome sequencing and annotation.</title>
        <authorList>
            <consortium name="The Broad Institute Genomics Platform"/>
            <consortium name="The Broad Institute Genome Sequencing Center for Infectious Disease"/>
            <person name="Wu L."/>
            <person name="Ma J."/>
        </authorList>
    </citation>
    <scope>NUCLEOTIDE SEQUENCE [LARGE SCALE GENOMIC DNA]</scope>
    <source>
        <strain evidence="2 3">JCM 14736</strain>
    </source>
</reference>
<dbReference type="InterPro" id="IPR021888">
    <property type="entry name" value="DUF3499"/>
</dbReference>